<dbReference type="InterPro" id="IPR036938">
    <property type="entry name" value="PAP2/HPO_sf"/>
</dbReference>
<dbReference type="InterPro" id="IPR000326">
    <property type="entry name" value="PAP2/HPO"/>
</dbReference>
<reference evidence="3 4" key="1">
    <citation type="submission" date="2019-04" db="EMBL/GenBank/DDBJ databases">
        <title>Cohnella sp. nov., isolated from soil.</title>
        <authorList>
            <person name="Kim W."/>
        </authorList>
    </citation>
    <scope>NUCLEOTIDE SEQUENCE [LARGE SCALE GENOMIC DNA]</scope>
    <source>
        <strain evidence="3 4">CAU 1483</strain>
    </source>
</reference>
<evidence type="ECO:0000256" key="1">
    <source>
        <dbReference type="SAM" id="Phobius"/>
    </source>
</evidence>
<evidence type="ECO:0000259" key="2">
    <source>
        <dbReference type="Pfam" id="PF01569"/>
    </source>
</evidence>
<organism evidence="3 4">
    <name type="scientific">Cohnella pontilimi</name>
    <dbReference type="NCBI Taxonomy" id="2564100"/>
    <lineage>
        <taxon>Bacteria</taxon>
        <taxon>Bacillati</taxon>
        <taxon>Bacillota</taxon>
        <taxon>Bacilli</taxon>
        <taxon>Bacillales</taxon>
        <taxon>Paenibacillaceae</taxon>
        <taxon>Cohnella</taxon>
    </lineage>
</organism>
<dbReference type="GO" id="GO:0016020">
    <property type="term" value="C:membrane"/>
    <property type="evidence" value="ECO:0007669"/>
    <property type="project" value="UniProtKB-SubCell"/>
</dbReference>
<feature type="transmembrane region" description="Helical" evidence="1">
    <location>
        <begin position="84"/>
        <end position="101"/>
    </location>
</feature>
<dbReference type="AlphaFoldDB" id="A0A4U0F7T8"/>
<evidence type="ECO:0000313" key="4">
    <source>
        <dbReference type="Proteomes" id="UP000309673"/>
    </source>
</evidence>
<protein>
    <submittedName>
        <fullName evidence="3">Phosphatase PAP2 family protein</fullName>
    </submittedName>
</protein>
<dbReference type="OrthoDB" id="9790723at2"/>
<accession>A0A4U0F7T8</accession>
<dbReference type="Proteomes" id="UP000309673">
    <property type="component" value="Unassembled WGS sequence"/>
</dbReference>
<feature type="transmembrane region" description="Helical" evidence="1">
    <location>
        <begin position="157"/>
        <end position="175"/>
    </location>
</feature>
<dbReference type="EMBL" id="SUPK01000008">
    <property type="protein sequence ID" value="TJY40753.1"/>
    <property type="molecule type" value="Genomic_DNA"/>
</dbReference>
<feature type="transmembrane region" description="Helical" evidence="1">
    <location>
        <begin position="128"/>
        <end position="145"/>
    </location>
</feature>
<keyword evidence="1" id="KW-1133">Transmembrane helix</keyword>
<gene>
    <name evidence="3" type="ORF">E5161_16540</name>
</gene>
<comment type="caution">
    <text evidence="3">The sequence shown here is derived from an EMBL/GenBank/DDBJ whole genome shotgun (WGS) entry which is preliminary data.</text>
</comment>
<dbReference type="RefSeq" id="WP_136778943.1">
    <property type="nucleotide sequence ID" value="NZ_SUPK01000008.1"/>
</dbReference>
<keyword evidence="1" id="KW-0472">Membrane</keyword>
<keyword evidence="1" id="KW-0812">Transmembrane</keyword>
<proteinExistence type="predicted"/>
<dbReference type="SUPFAM" id="SSF48317">
    <property type="entry name" value="Acid phosphatase/Vanadium-dependent haloperoxidase"/>
    <property type="match status" value="1"/>
</dbReference>
<feature type="transmembrane region" description="Helical" evidence="1">
    <location>
        <begin position="50"/>
        <end position="72"/>
    </location>
</feature>
<feature type="transmembrane region" description="Helical" evidence="1">
    <location>
        <begin position="12"/>
        <end position="30"/>
    </location>
</feature>
<feature type="domain" description="Phosphatidic acid phosphatase type 2/haloperoxidase" evidence="2">
    <location>
        <begin position="84"/>
        <end position="201"/>
    </location>
</feature>
<dbReference type="Gene3D" id="1.20.144.10">
    <property type="entry name" value="Phosphatidic acid phosphatase type 2/haloperoxidase"/>
    <property type="match status" value="1"/>
</dbReference>
<name>A0A4U0F7T8_9BACL</name>
<dbReference type="Pfam" id="PF01569">
    <property type="entry name" value="PAP2"/>
    <property type="match status" value="1"/>
</dbReference>
<evidence type="ECO:0000313" key="3">
    <source>
        <dbReference type="EMBL" id="TJY40753.1"/>
    </source>
</evidence>
<keyword evidence="4" id="KW-1185">Reference proteome</keyword>
<feature type="transmembrane region" description="Helical" evidence="1">
    <location>
        <begin position="181"/>
        <end position="205"/>
    </location>
</feature>
<sequence>MSLRNIDWRKFAPLALMLVFPFLGLMYQWINKPDQEVYMLVTALDRATPFVKFFAAPYAVWIFYIYVCLVYFFRKNITVYYRGLLTYIVCALTCYLIYSVFQTTVPRPLVTVDDPFTWLVSYIYNRDLPFNCFPSIHCFSSYMVMRLVWTSSFRNKWNVTLITTMSTLIILSTLFVKQHVILDAVAGILLVEVWLAVMMLIEVSVRESRARQHRQEKRTYGA</sequence>